<dbReference type="RefSeq" id="WP_180305723.1">
    <property type="nucleotide sequence ID" value="NZ_CP058952.1"/>
</dbReference>
<dbReference type="Pfam" id="PF08668">
    <property type="entry name" value="HDOD"/>
    <property type="match status" value="1"/>
</dbReference>
<sequence length="293" mass="34121">MLSKPFTDLQQWINYFAEQATPILAHTHVEMRGFHARIDEIGLHEITGLIRHDPLLTLNILRYQEEHRHTRQTTDVTTIDRVLLMIGVVGFFRLFGSLPCLETQSDAQKIMIYGAHRTCARSYLASLIAEMFSNYRRDIEPKEVITAALLHDTAEILLWLASPRQMMMIQETLRSNPSMRSQDVQIKILGCKINHIQQGLVEKWHLPRTLLHLIDDHYADEPRVKIVHLAASIARHLEKGWDNPYFWQDVHECALLFNIEPYLVYQQIRDVALTAARNWGWYEEQPAAALLIR</sequence>
<dbReference type="PANTHER" id="PTHR33525">
    <property type="match status" value="1"/>
</dbReference>
<dbReference type="PANTHER" id="PTHR33525:SF3">
    <property type="entry name" value="RIBONUCLEASE Y"/>
    <property type="match status" value="1"/>
</dbReference>
<dbReference type="KEGG" id="cfon:HZU75_08750"/>
<name>A0A7D5VAP3_9NEIS</name>
<dbReference type="SUPFAM" id="SSF109604">
    <property type="entry name" value="HD-domain/PDEase-like"/>
    <property type="match status" value="1"/>
</dbReference>
<reference evidence="2 3" key="1">
    <citation type="journal article" date="2016" name="Int. J. Syst. Evol. Microbiol.">
        <title>Chitinibacter fontanus sp. nov., isolated from a spring.</title>
        <authorList>
            <person name="Sheu S.Y."/>
            <person name="Li Y.S."/>
            <person name="Young C.C."/>
            <person name="Chen W.M."/>
        </authorList>
    </citation>
    <scope>NUCLEOTIDE SEQUENCE [LARGE SCALE GENOMIC DNA]</scope>
    <source>
        <strain evidence="2 3">STM-7</strain>
    </source>
</reference>
<keyword evidence="3" id="KW-1185">Reference proteome</keyword>
<dbReference type="EMBL" id="CP058952">
    <property type="protein sequence ID" value="QLI81613.1"/>
    <property type="molecule type" value="Genomic_DNA"/>
</dbReference>
<evidence type="ECO:0000313" key="3">
    <source>
        <dbReference type="Proteomes" id="UP000510822"/>
    </source>
</evidence>
<dbReference type="AlphaFoldDB" id="A0A7D5VAP3"/>
<dbReference type="Gene3D" id="1.10.3210.10">
    <property type="entry name" value="Hypothetical protein af1432"/>
    <property type="match status" value="1"/>
</dbReference>
<evidence type="ECO:0000259" key="1">
    <source>
        <dbReference type="PROSITE" id="PS51833"/>
    </source>
</evidence>
<evidence type="ECO:0000313" key="2">
    <source>
        <dbReference type="EMBL" id="QLI81613.1"/>
    </source>
</evidence>
<dbReference type="InterPro" id="IPR013976">
    <property type="entry name" value="HDOD"/>
</dbReference>
<organism evidence="2 3">
    <name type="scientific">Chitinibacter fontanus</name>
    <dbReference type="NCBI Taxonomy" id="1737446"/>
    <lineage>
        <taxon>Bacteria</taxon>
        <taxon>Pseudomonadati</taxon>
        <taxon>Pseudomonadota</taxon>
        <taxon>Betaproteobacteria</taxon>
        <taxon>Neisseriales</taxon>
        <taxon>Chitinibacteraceae</taxon>
        <taxon>Chitinibacter</taxon>
    </lineage>
</organism>
<gene>
    <name evidence="2" type="ORF">HZU75_08750</name>
</gene>
<dbReference type="Proteomes" id="UP000510822">
    <property type="component" value="Chromosome"/>
</dbReference>
<protein>
    <submittedName>
        <fullName evidence="2">HDOD domain-containing protein</fullName>
    </submittedName>
</protein>
<accession>A0A7D5VAP3</accession>
<dbReference type="PROSITE" id="PS51833">
    <property type="entry name" value="HDOD"/>
    <property type="match status" value="1"/>
</dbReference>
<proteinExistence type="predicted"/>
<feature type="domain" description="HDOD" evidence="1">
    <location>
        <begin position="21"/>
        <end position="220"/>
    </location>
</feature>
<dbReference type="InterPro" id="IPR052340">
    <property type="entry name" value="RNase_Y/CdgJ"/>
</dbReference>